<gene>
    <name evidence="1" type="ORF">NTEN_LOCUS21547</name>
</gene>
<dbReference type="EMBL" id="CADCXU010031552">
    <property type="protein sequence ID" value="CAB0017555.1"/>
    <property type="molecule type" value="Genomic_DNA"/>
</dbReference>
<feature type="non-terminal residue" evidence="1">
    <location>
        <position position="1"/>
    </location>
</feature>
<dbReference type="AlphaFoldDB" id="A0A6H5HL94"/>
<feature type="non-terminal residue" evidence="1">
    <location>
        <position position="52"/>
    </location>
</feature>
<sequence>FPATGAVQAPCFPYVFIIGRRPHIPIMFALQAVNIRHDLEKPTHGGAPMPSL</sequence>
<evidence type="ECO:0000313" key="2">
    <source>
        <dbReference type="Proteomes" id="UP000479000"/>
    </source>
</evidence>
<proteinExistence type="predicted"/>
<dbReference type="Proteomes" id="UP000479000">
    <property type="component" value="Unassembled WGS sequence"/>
</dbReference>
<protein>
    <submittedName>
        <fullName evidence="1">Uncharacterized protein</fullName>
    </submittedName>
</protein>
<organism evidence="1 2">
    <name type="scientific">Nesidiocoris tenuis</name>
    <dbReference type="NCBI Taxonomy" id="355587"/>
    <lineage>
        <taxon>Eukaryota</taxon>
        <taxon>Metazoa</taxon>
        <taxon>Ecdysozoa</taxon>
        <taxon>Arthropoda</taxon>
        <taxon>Hexapoda</taxon>
        <taxon>Insecta</taxon>
        <taxon>Pterygota</taxon>
        <taxon>Neoptera</taxon>
        <taxon>Paraneoptera</taxon>
        <taxon>Hemiptera</taxon>
        <taxon>Heteroptera</taxon>
        <taxon>Panheteroptera</taxon>
        <taxon>Cimicomorpha</taxon>
        <taxon>Miridae</taxon>
        <taxon>Dicyphina</taxon>
        <taxon>Nesidiocoris</taxon>
    </lineage>
</organism>
<keyword evidence="2" id="KW-1185">Reference proteome</keyword>
<reference evidence="1 2" key="1">
    <citation type="submission" date="2020-02" db="EMBL/GenBank/DDBJ databases">
        <authorList>
            <person name="Ferguson B K."/>
        </authorList>
    </citation>
    <scope>NUCLEOTIDE SEQUENCE [LARGE SCALE GENOMIC DNA]</scope>
</reference>
<name>A0A6H5HL94_9HEMI</name>
<evidence type="ECO:0000313" key="1">
    <source>
        <dbReference type="EMBL" id="CAB0017555.1"/>
    </source>
</evidence>
<accession>A0A6H5HL94</accession>